<dbReference type="EMBL" id="PZJG01000001">
    <property type="protein sequence ID" value="RAK50455.1"/>
    <property type="molecule type" value="Genomic_DNA"/>
</dbReference>
<comment type="caution">
    <text evidence="1">The sequence shown here is derived from an EMBL/GenBank/DDBJ whole genome shotgun (WGS) entry which is preliminary data.</text>
</comment>
<dbReference type="RefSeq" id="WP_111744931.1">
    <property type="nucleotide sequence ID" value="NZ_JBHSQY010000001.1"/>
</dbReference>
<organism evidence="1 2">
    <name type="scientific">Macrococcoides bohemicum</name>
    <dbReference type="NCBI Taxonomy" id="1903056"/>
    <lineage>
        <taxon>Bacteria</taxon>
        <taxon>Bacillati</taxon>
        <taxon>Bacillota</taxon>
        <taxon>Bacilli</taxon>
        <taxon>Bacillales</taxon>
        <taxon>Staphylococcaceae</taxon>
        <taxon>Macrococcoides</taxon>
    </lineage>
</organism>
<sequence length="69" mass="8109">MRKMYRNQYLGEISNVGLNLPGIFKVNSLQNNILLKKNAHINSFNNSIQKKAYKKHIENIRKLDISHKK</sequence>
<evidence type="ECO:0000313" key="2">
    <source>
        <dbReference type="Proteomes" id="UP000249579"/>
    </source>
</evidence>
<dbReference type="AlphaFoldDB" id="A0A328A7K6"/>
<accession>A0A328A7K6</accession>
<name>A0A328A7K6_9STAP</name>
<proteinExistence type="predicted"/>
<reference evidence="1 2" key="1">
    <citation type="journal article" date="2018" name="Front. Microbiol.">
        <title>Description and Comparative Genomics of Macrococcus caseolyticus subsp. hominis subsp. nov., Macrococcus goetzii sp. nov., Macrococcus epidermidis sp. nov., and Macrococcus bohemicus sp. nov., Novel Macrococci From Human Clinical Material With Virulence Potential and Suspected Uptake of Foreign DNA by Natural Transformation.</title>
        <authorList>
            <person name="Maslanova I."/>
            <person name="Wertheimer Z."/>
            <person name="Sedlacek I."/>
            <person name="Svec P."/>
            <person name="Indrakova A."/>
            <person name="Kovarovic V."/>
            <person name="Schumann P."/>
            <person name="Sproer C."/>
            <person name="Kralova S."/>
            <person name="Sedo O."/>
            <person name="Kristofova L."/>
            <person name="Vrbovska V."/>
            <person name="Fuzik T."/>
            <person name="Petras P."/>
            <person name="Zdrahal Z."/>
            <person name="Ruzickova V."/>
            <person name="Doskar J."/>
            <person name="Pantucek R."/>
        </authorList>
    </citation>
    <scope>NUCLEOTIDE SEQUENCE [LARGE SCALE GENOMIC DNA]</scope>
    <source>
        <strain evidence="1 2">03/115</strain>
    </source>
</reference>
<protein>
    <submittedName>
        <fullName evidence="1">Uncharacterized protein</fullName>
    </submittedName>
</protein>
<gene>
    <name evidence="1" type="ORF">BHX94_03025</name>
</gene>
<evidence type="ECO:0000313" key="1">
    <source>
        <dbReference type="EMBL" id="RAK50455.1"/>
    </source>
</evidence>
<dbReference type="Proteomes" id="UP000249579">
    <property type="component" value="Unassembled WGS sequence"/>
</dbReference>